<dbReference type="Proteomes" id="UP000297477">
    <property type="component" value="Unassembled WGS sequence"/>
</dbReference>
<comment type="pathway">
    <text evidence="2 10 12">Cofactor biosynthesis; thiamine diphosphate biosynthesis; thiamine phosphate from 4-amino-2-methyl-5-diphosphomethylpyrimidine and 4-methyl-5-(2-phosphoethyl)-thiazole: step 1/1.</text>
</comment>
<evidence type="ECO:0000256" key="10">
    <source>
        <dbReference type="HAMAP-Rule" id="MF_00097"/>
    </source>
</evidence>
<keyword evidence="6 10" id="KW-0784">Thiamine biosynthesis</keyword>
<evidence type="ECO:0000256" key="1">
    <source>
        <dbReference type="ARBA" id="ARBA00003814"/>
    </source>
</evidence>
<evidence type="ECO:0000313" key="14">
    <source>
        <dbReference type="EMBL" id="TFI01494.1"/>
    </source>
</evidence>
<evidence type="ECO:0000256" key="8">
    <source>
        <dbReference type="ARBA" id="ARBA00047851"/>
    </source>
</evidence>
<sequence length="244" mass="25756">MERHPVCHSGVMAHTDPAALRDRLADARLYLCTDLARFLDAGGGLEKDRFSTFCRAVFTGGVDILQVRDKQVPVAVELQALALVREAAEAHSALVAANDRADVARLAGVDVFHVGQTDLTTQQARAVLGPDVVLGRSCHTPEQVDAALADEGLDYFCTGPIWPTPTKPGRPAVGLHLPQHAAARSTQIAAGGGKPSPFFAIGGIDVPQVPQVRAAGAERIVVVRAITQAEDPEAAARALRQAMV</sequence>
<dbReference type="InterPro" id="IPR036206">
    <property type="entry name" value="ThiamineP_synth_sf"/>
</dbReference>
<feature type="binding site" evidence="10">
    <location>
        <begin position="66"/>
        <end position="70"/>
    </location>
    <ligand>
        <name>4-amino-2-methyl-5-(diphosphooxymethyl)pyrimidine</name>
        <dbReference type="ChEBI" id="CHEBI:57841"/>
    </ligand>
</feature>
<feature type="binding site" evidence="10">
    <location>
        <position position="167"/>
    </location>
    <ligand>
        <name>4-amino-2-methyl-5-(diphosphooxymethyl)pyrimidine</name>
        <dbReference type="ChEBI" id="CHEBI:57841"/>
    </ligand>
</feature>
<feature type="binding site" evidence="10">
    <location>
        <position position="118"/>
    </location>
    <ligand>
        <name>Mg(2+)</name>
        <dbReference type="ChEBI" id="CHEBI:18420"/>
    </ligand>
</feature>
<evidence type="ECO:0000259" key="13">
    <source>
        <dbReference type="Pfam" id="PF02581"/>
    </source>
</evidence>
<gene>
    <name evidence="10" type="primary">thiE</name>
    <name evidence="14" type="ORF">E4A49_00225</name>
</gene>
<feature type="binding site" evidence="10">
    <location>
        <position position="98"/>
    </location>
    <ligand>
        <name>4-amino-2-methyl-5-(diphosphooxymethyl)pyrimidine</name>
        <dbReference type="ChEBI" id="CHEBI:57841"/>
    </ligand>
</feature>
<feature type="binding site" evidence="10">
    <location>
        <position position="99"/>
    </location>
    <ligand>
        <name>Mg(2+)</name>
        <dbReference type="ChEBI" id="CHEBI:18420"/>
    </ligand>
</feature>
<feature type="binding site" evidence="10">
    <location>
        <position position="137"/>
    </location>
    <ligand>
        <name>4-amino-2-methyl-5-(diphosphooxymethyl)pyrimidine</name>
        <dbReference type="ChEBI" id="CHEBI:57841"/>
    </ligand>
</feature>
<feature type="binding site" evidence="10">
    <location>
        <begin position="164"/>
        <end position="166"/>
    </location>
    <ligand>
        <name>2-[(2R,5Z)-2-carboxy-4-methylthiazol-5(2H)-ylidene]ethyl phosphate</name>
        <dbReference type="ChEBI" id="CHEBI:62899"/>
    </ligand>
</feature>
<evidence type="ECO:0000313" key="15">
    <source>
        <dbReference type="Proteomes" id="UP000297477"/>
    </source>
</evidence>
<comment type="similarity">
    <text evidence="10 11">Belongs to the thiamine-phosphate synthase family.</text>
</comment>
<dbReference type="InterPro" id="IPR022998">
    <property type="entry name" value="ThiamineP_synth_TenI"/>
</dbReference>
<evidence type="ECO:0000256" key="5">
    <source>
        <dbReference type="ARBA" id="ARBA00022842"/>
    </source>
</evidence>
<keyword evidence="3 10" id="KW-0808">Transferase</keyword>
<dbReference type="EMBL" id="SPKT01000001">
    <property type="protein sequence ID" value="TFI01494.1"/>
    <property type="molecule type" value="Genomic_DNA"/>
</dbReference>
<dbReference type="SUPFAM" id="SSF51391">
    <property type="entry name" value="Thiamin phosphate synthase"/>
    <property type="match status" value="1"/>
</dbReference>
<accession>A0ABY2K3D2</accession>
<evidence type="ECO:0000256" key="6">
    <source>
        <dbReference type="ARBA" id="ARBA00022977"/>
    </source>
</evidence>
<evidence type="ECO:0000256" key="11">
    <source>
        <dbReference type="RuleBase" id="RU003826"/>
    </source>
</evidence>
<proteinExistence type="inferred from homology"/>
<comment type="function">
    <text evidence="1 10">Condenses 4-methyl-5-(beta-hydroxyethyl)thiazole monophosphate (THZ-P) and 2-methyl-4-amino-5-hydroxymethyl pyrimidine pyrophosphate (HMP-PP) to form thiamine monophosphate (TMP).</text>
</comment>
<evidence type="ECO:0000256" key="4">
    <source>
        <dbReference type="ARBA" id="ARBA00022723"/>
    </source>
</evidence>
<keyword evidence="5 10" id="KW-0460">Magnesium</keyword>
<dbReference type="EC" id="2.5.1.3" evidence="10"/>
<dbReference type="PANTHER" id="PTHR20857:SF15">
    <property type="entry name" value="THIAMINE-PHOSPHATE SYNTHASE"/>
    <property type="match status" value="1"/>
</dbReference>
<dbReference type="InterPro" id="IPR034291">
    <property type="entry name" value="TMP_synthase"/>
</dbReference>
<dbReference type="InterPro" id="IPR013785">
    <property type="entry name" value="Aldolase_TIM"/>
</dbReference>
<evidence type="ECO:0000256" key="7">
    <source>
        <dbReference type="ARBA" id="ARBA00047334"/>
    </source>
</evidence>
<evidence type="ECO:0000256" key="12">
    <source>
        <dbReference type="RuleBase" id="RU004253"/>
    </source>
</evidence>
<comment type="catalytic activity">
    <reaction evidence="8 10 11">
        <text>2-(2-carboxy-4-methylthiazol-5-yl)ethyl phosphate + 4-amino-2-methyl-5-(diphosphooxymethyl)pyrimidine + 2 H(+) = thiamine phosphate + CO2 + diphosphate</text>
        <dbReference type="Rhea" id="RHEA:47848"/>
        <dbReference type="ChEBI" id="CHEBI:15378"/>
        <dbReference type="ChEBI" id="CHEBI:16526"/>
        <dbReference type="ChEBI" id="CHEBI:33019"/>
        <dbReference type="ChEBI" id="CHEBI:37575"/>
        <dbReference type="ChEBI" id="CHEBI:57841"/>
        <dbReference type="ChEBI" id="CHEBI:62890"/>
        <dbReference type="EC" id="2.5.1.3"/>
    </reaction>
</comment>
<comment type="caution">
    <text evidence="14">The sequence shown here is derived from an EMBL/GenBank/DDBJ whole genome shotgun (WGS) entry which is preliminary data.</text>
</comment>
<dbReference type="PANTHER" id="PTHR20857">
    <property type="entry name" value="THIAMINE-PHOSPHATE PYROPHOSPHORYLASE"/>
    <property type="match status" value="1"/>
</dbReference>
<feature type="domain" description="Thiamine phosphate synthase/TenI" evidence="13">
    <location>
        <begin position="47"/>
        <end position="226"/>
    </location>
</feature>
<keyword evidence="4 10" id="KW-0479">Metal-binding</keyword>
<dbReference type="Gene3D" id="3.20.20.70">
    <property type="entry name" value="Aldolase class I"/>
    <property type="match status" value="1"/>
</dbReference>
<evidence type="ECO:0000256" key="9">
    <source>
        <dbReference type="ARBA" id="ARBA00047883"/>
    </source>
</evidence>
<dbReference type="HAMAP" id="MF_00097">
    <property type="entry name" value="TMP_synthase"/>
    <property type="match status" value="1"/>
</dbReference>
<organism evidence="14 15">
    <name type="scientific">Micrococcus lylae</name>
    <dbReference type="NCBI Taxonomy" id="1273"/>
    <lineage>
        <taxon>Bacteria</taxon>
        <taxon>Bacillati</taxon>
        <taxon>Actinomycetota</taxon>
        <taxon>Actinomycetes</taxon>
        <taxon>Micrococcales</taxon>
        <taxon>Micrococcaceae</taxon>
        <taxon>Micrococcus</taxon>
    </lineage>
</organism>
<dbReference type="CDD" id="cd00564">
    <property type="entry name" value="TMP_TenI"/>
    <property type="match status" value="1"/>
</dbReference>
<evidence type="ECO:0000256" key="3">
    <source>
        <dbReference type="ARBA" id="ARBA00022679"/>
    </source>
</evidence>
<dbReference type="NCBIfam" id="TIGR00693">
    <property type="entry name" value="thiE"/>
    <property type="match status" value="1"/>
</dbReference>
<dbReference type="Pfam" id="PF02581">
    <property type="entry name" value="TMP-TENI"/>
    <property type="match status" value="1"/>
</dbReference>
<dbReference type="GO" id="GO:0004789">
    <property type="term" value="F:thiamine-phosphate diphosphorylase activity"/>
    <property type="evidence" value="ECO:0007669"/>
    <property type="project" value="UniProtKB-EC"/>
</dbReference>
<protein>
    <recommendedName>
        <fullName evidence="10">Thiamine-phosphate synthase</fullName>
        <shortName evidence="10">TP synthase</shortName>
        <shortName evidence="10">TPS</shortName>
        <ecNumber evidence="10">2.5.1.3</ecNumber>
    </recommendedName>
    <alternativeName>
        <fullName evidence="10">Thiamine-phosphate pyrophosphorylase</fullName>
        <shortName evidence="10">TMP pyrophosphorylase</shortName>
        <shortName evidence="10">TMP-PPase</shortName>
    </alternativeName>
</protein>
<reference evidence="14 15" key="1">
    <citation type="submission" date="2019-03" db="EMBL/GenBank/DDBJ databases">
        <title>Reclassification of Micrococcus aloeverae and Micrococcus yunnanensis as later heterotypic synonyms of Micrococcus luteus.</title>
        <authorList>
            <person name="Huang C.-H."/>
        </authorList>
    </citation>
    <scope>NUCLEOTIDE SEQUENCE [LARGE SCALE GENOMIC DNA]</scope>
    <source>
        <strain evidence="14 15">BCRC 12151</strain>
    </source>
</reference>
<comment type="catalytic activity">
    <reaction evidence="9 10 11">
        <text>2-[(2R,5Z)-2-carboxy-4-methylthiazol-5(2H)-ylidene]ethyl phosphate + 4-amino-2-methyl-5-(diphosphooxymethyl)pyrimidine + 2 H(+) = thiamine phosphate + CO2 + diphosphate</text>
        <dbReference type="Rhea" id="RHEA:47844"/>
        <dbReference type="ChEBI" id="CHEBI:15378"/>
        <dbReference type="ChEBI" id="CHEBI:16526"/>
        <dbReference type="ChEBI" id="CHEBI:33019"/>
        <dbReference type="ChEBI" id="CHEBI:37575"/>
        <dbReference type="ChEBI" id="CHEBI:57841"/>
        <dbReference type="ChEBI" id="CHEBI:62899"/>
        <dbReference type="EC" id="2.5.1.3"/>
    </reaction>
</comment>
<keyword evidence="15" id="KW-1185">Reference proteome</keyword>
<name>A0ABY2K3D2_9MICC</name>
<comment type="cofactor">
    <cofactor evidence="10">
        <name>Mg(2+)</name>
        <dbReference type="ChEBI" id="CHEBI:18420"/>
    </cofactor>
    <text evidence="10">Binds 1 Mg(2+) ion per subunit.</text>
</comment>
<comment type="caution">
    <text evidence="10">Lacks conserved residue(s) required for the propagation of feature annotation.</text>
</comment>
<comment type="catalytic activity">
    <reaction evidence="7 10 11">
        <text>4-methyl-5-(2-phosphooxyethyl)-thiazole + 4-amino-2-methyl-5-(diphosphooxymethyl)pyrimidine + H(+) = thiamine phosphate + diphosphate</text>
        <dbReference type="Rhea" id="RHEA:22328"/>
        <dbReference type="ChEBI" id="CHEBI:15378"/>
        <dbReference type="ChEBI" id="CHEBI:33019"/>
        <dbReference type="ChEBI" id="CHEBI:37575"/>
        <dbReference type="ChEBI" id="CHEBI:57841"/>
        <dbReference type="ChEBI" id="CHEBI:58296"/>
        <dbReference type="EC" id="2.5.1.3"/>
    </reaction>
</comment>
<feature type="binding site" evidence="10">
    <location>
        <position position="203"/>
    </location>
    <ligand>
        <name>2-[(2R,5Z)-2-carboxy-4-methylthiazol-5(2H)-ylidene]ethyl phosphate</name>
        <dbReference type="ChEBI" id="CHEBI:62899"/>
    </ligand>
</feature>
<evidence type="ECO:0000256" key="2">
    <source>
        <dbReference type="ARBA" id="ARBA00005165"/>
    </source>
</evidence>